<evidence type="ECO:0000256" key="2">
    <source>
        <dbReference type="SAM" id="Phobius"/>
    </source>
</evidence>
<feature type="transmembrane region" description="Helical" evidence="2">
    <location>
        <begin position="27"/>
        <end position="46"/>
    </location>
</feature>
<organism evidence="3">
    <name type="scientific">Anguilla anguilla</name>
    <name type="common">European freshwater eel</name>
    <name type="synonym">Muraena anguilla</name>
    <dbReference type="NCBI Taxonomy" id="7936"/>
    <lineage>
        <taxon>Eukaryota</taxon>
        <taxon>Metazoa</taxon>
        <taxon>Chordata</taxon>
        <taxon>Craniata</taxon>
        <taxon>Vertebrata</taxon>
        <taxon>Euteleostomi</taxon>
        <taxon>Actinopterygii</taxon>
        <taxon>Neopterygii</taxon>
        <taxon>Teleostei</taxon>
        <taxon>Anguilliformes</taxon>
        <taxon>Anguillidae</taxon>
        <taxon>Anguilla</taxon>
    </lineage>
</organism>
<keyword evidence="2" id="KW-1133">Transmembrane helix</keyword>
<sequence length="88" mass="9599">MLATPPVLSAVCPKDRSSQNGPGPPSSFPLCYLLMLYICRLLISLLRMKGLYKYLLISGEITVVALPHVNGHTESQCNWFGEPGPALL</sequence>
<protein>
    <submittedName>
        <fullName evidence="3">Uncharacterized protein</fullName>
    </submittedName>
</protein>
<evidence type="ECO:0000256" key="1">
    <source>
        <dbReference type="SAM" id="MobiDB-lite"/>
    </source>
</evidence>
<accession>A0A0E9WAU1</accession>
<reference evidence="3" key="2">
    <citation type="journal article" date="2015" name="Fish Shellfish Immunol.">
        <title>Early steps in the European eel (Anguilla anguilla)-Vibrio vulnificus interaction in the gills: Role of the RtxA13 toxin.</title>
        <authorList>
            <person name="Callol A."/>
            <person name="Pajuelo D."/>
            <person name="Ebbesson L."/>
            <person name="Teles M."/>
            <person name="MacKenzie S."/>
            <person name="Amaro C."/>
        </authorList>
    </citation>
    <scope>NUCLEOTIDE SEQUENCE</scope>
</reference>
<name>A0A0E9WAU1_ANGAN</name>
<feature type="region of interest" description="Disordered" evidence="1">
    <location>
        <begin position="1"/>
        <end position="24"/>
    </location>
</feature>
<keyword evidence="2" id="KW-0812">Transmembrane</keyword>
<dbReference type="AlphaFoldDB" id="A0A0E9WAU1"/>
<dbReference type="EMBL" id="GBXM01021068">
    <property type="protein sequence ID" value="JAH87509.1"/>
    <property type="molecule type" value="Transcribed_RNA"/>
</dbReference>
<keyword evidence="2" id="KW-0472">Membrane</keyword>
<reference evidence="3" key="1">
    <citation type="submission" date="2014-11" db="EMBL/GenBank/DDBJ databases">
        <authorList>
            <person name="Amaro Gonzalez C."/>
        </authorList>
    </citation>
    <scope>NUCLEOTIDE SEQUENCE</scope>
</reference>
<proteinExistence type="predicted"/>
<evidence type="ECO:0000313" key="3">
    <source>
        <dbReference type="EMBL" id="JAH87509.1"/>
    </source>
</evidence>